<comment type="caution">
    <text evidence="2">The sequence shown here is derived from an EMBL/GenBank/DDBJ whole genome shotgun (WGS) entry which is preliminary data.</text>
</comment>
<protein>
    <submittedName>
        <fullName evidence="2">Uncharacterized protein</fullName>
    </submittedName>
</protein>
<organism evidence="2 3">
    <name type="scientific">Channa striata</name>
    <name type="common">Snakehead murrel</name>
    <name type="synonym">Ophicephalus striatus</name>
    <dbReference type="NCBI Taxonomy" id="64152"/>
    <lineage>
        <taxon>Eukaryota</taxon>
        <taxon>Metazoa</taxon>
        <taxon>Chordata</taxon>
        <taxon>Craniata</taxon>
        <taxon>Vertebrata</taxon>
        <taxon>Euteleostomi</taxon>
        <taxon>Actinopterygii</taxon>
        <taxon>Neopterygii</taxon>
        <taxon>Teleostei</taxon>
        <taxon>Neoteleostei</taxon>
        <taxon>Acanthomorphata</taxon>
        <taxon>Anabantaria</taxon>
        <taxon>Anabantiformes</taxon>
        <taxon>Channoidei</taxon>
        <taxon>Channidae</taxon>
        <taxon>Channa</taxon>
    </lineage>
</organism>
<reference evidence="2" key="1">
    <citation type="submission" date="2023-07" db="EMBL/GenBank/DDBJ databases">
        <title>Chromosome-level Genome Assembly of Striped Snakehead (Channa striata).</title>
        <authorList>
            <person name="Liu H."/>
        </authorList>
    </citation>
    <scope>NUCLEOTIDE SEQUENCE</scope>
    <source>
        <strain evidence="2">Gz</strain>
        <tissue evidence="2">Muscle</tissue>
    </source>
</reference>
<sequence length="103" mass="11669">MSETIQVLRAFVSQRLTVAVEEIIGVLERTITEYEAEIERQRRLLGANRHRHTGESADIQRLPVSADIAPKLLCIKEKPEDAWSTQGPEAANTSQTDLRLQHH</sequence>
<feature type="compositionally biased region" description="Polar residues" evidence="1">
    <location>
        <begin position="83"/>
        <end position="103"/>
    </location>
</feature>
<evidence type="ECO:0000313" key="2">
    <source>
        <dbReference type="EMBL" id="KAK2821012.1"/>
    </source>
</evidence>
<gene>
    <name evidence="2" type="ORF">Q5P01_023971</name>
</gene>
<feature type="region of interest" description="Disordered" evidence="1">
    <location>
        <begin position="79"/>
        <end position="103"/>
    </location>
</feature>
<dbReference type="Proteomes" id="UP001187415">
    <property type="component" value="Unassembled WGS sequence"/>
</dbReference>
<dbReference type="AlphaFoldDB" id="A0AA88LQM7"/>
<name>A0AA88LQM7_CHASR</name>
<dbReference type="EMBL" id="JAUPFM010000019">
    <property type="protein sequence ID" value="KAK2821012.1"/>
    <property type="molecule type" value="Genomic_DNA"/>
</dbReference>
<accession>A0AA88LQM7</accession>
<proteinExistence type="predicted"/>
<evidence type="ECO:0000313" key="3">
    <source>
        <dbReference type="Proteomes" id="UP001187415"/>
    </source>
</evidence>
<keyword evidence="3" id="KW-1185">Reference proteome</keyword>
<evidence type="ECO:0000256" key="1">
    <source>
        <dbReference type="SAM" id="MobiDB-lite"/>
    </source>
</evidence>